<name>A0A1Q8S1B2_9PEZI</name>
<sequence>MDYSKHEVFASLQAELIYIIMRIVDGCGSTDEERDYNRTMILAYKTLWNQFMKLINATCGGMSDSPTSWEDWILAESITRVGCVWFLVAQVACVQIGISCSILDVWKDLQLPCHKAQWAASARLTWDEETRALRNMSKRGSDITCLGELVECSRGADEPSNADRLDAWNAGTDSLGVLLSLCTTMM</sequence>
<dbReference type="AlphaFoldDB" id="A0A1Q8S1B2"/>
<evidence type="ECO:0000313" key="2">
    <source>
        <dbReference type="Proteomes" id="UP000186583"/>
    </source>
</evidence>
<dbReference type="OrthoDB" id="5423818at2759"/>
<proteinExistence type="predicted"/>
<keyword evidence="2" id="KW-1185">Reference proteome</keyword>
<organism evidence="1 2">
    <name type="scientific">Colletotrichum chlorophyti</name>
    <dbReference type="NCBI Taxonomy" id="708187"/>
    <lineage>
        <taxon>Eukaryota</taxon>
        <taxon>Fungi</taxon>
        <taxon>Dikarya</taxon>
        <taxon>Ascomycota</taxon>
        <taxon>Pezizomycotina</taxon>
        <taxon>Sordariomycetes</taxon>
        <taxon>Hypocreomycetidae</taxon>
        <taxon>Glomerellales</taxon>
        <taxon>Glomerellaceae</taxon>
        <taxon>Colletotrichum</taxon>
    </lineage>
</organism>
<protein>
    <submittedName>
        <fullName evidence="1">Uncharacterized protein</fullName>
    </submittedName>
</protein>
<comment type="caution">
    <text evidence="1">The sequence shown here is derived from an EMBL/GenBank/DDBJ whole genome shotgun (WGS) entry which is preliminary data.</text>
</comment>
<reference evidence="1 2" key="1">
    <citation type="submission" date="2016-11" db="EMBL/GenBank/DDBJ databases">
        <title>Draft Genome Assembly of Colletotrichum chlorophyti a pathogen of herbaceous plants.</title>
        <authorList>
            <person name="Gan P."/>
            <person name="Narusaka M."/>
            <person name="Tsushima A."/>
            <person name="Narusaka Y."/>
            <person name="Takano Y."/>
            <person name="Shirasu K."/>
        </authorList>
    </citation>
    <scope>NUCLEOTIDE SEQUENCE [LARGE SCALE GENOMIC DNA]</scope>
    <source>
        <strain evidence="1 2">NTL11</strain>
    </source>
</reference>
<evidence type="ECO:0000313" key="1">
    <source>
        <dbReference type="EMBL" id="OLN95214.1"/>
    </source>
</evidence>
<accession>A0A1Q8S1B2</accession>
<gene>
    <name evidence="1" type="ORF">CCHL11_10294</name>
</gene>
<dbReference type="STRING" id="708187.A0A1Q8S1B2"/>
<dbReference type="EMBL" id="MPGH01000040">
    <property type="protein sequence ID" value="OLN95214.1"/>
    <property type="molecule type" value="Genomic_DNA"/>
</dbReference>
<dbReference type="Proteomes" id="UP000186583">
    <property type="component" value="Unassembled WGS sequence"/>
</dbReference>